<evidence type="ECO:0000313" key="4">
    <source>
        <dbReference type="Proteomes" id="UP000612746"/>
    </source>
</evidence>
<dbReference type="Pfam" id="PF08445">
    <property type="entry name" value="FR47"/>
    <property type="match status" value="1"/>
</dbReference>
<dbReference type="Gene3D" id="3.40.630.30">
    <property type="match status" value="1"/>
</dbReference>
<dbReference type="SUPFAM" id="SSF55729">
    <property type="entry name" value="Acyl-CoA N-acyltransferases (Nat)"/>
    <property type="match status" value="1"/>
</dbReference>
<sequence length="467" mass="52386">MAPMDTNMHLIDEADYETVKIFLAQYLPYSAAILTWLTRVHAGDLPGLGTFDIYSSQPDLSTAPTKEPIVIISKEIDRLRPFVSTEAYLNQENPVWHGEDQIGLEKGDFQYASESARSIYETSQTLLGHAAQTLGYGTDNRFLHGISVLWCPVLYKLFNIGSNGPCVRYVSPIEKYLEKEALQTLTVNGEELIVDDATEHDADLIRTSNKVPFAPAYVIECCKLSSVLRRKDGEIVAWACTHADGCIAALHVRPEWRRLGLAQVVVDSLCQKQAQRFKDFNADYQLYNQAVIENFNSASESMFKKLGWTKTDVDLTTNKSLQFESTFILGRGEPFGIQDRTVSRKQVQLELLSDGRCFAERLSENPSLLGTKLLPLKHKVEVSHKDIISLLPGKFPFQINLPHQIEGSQEDTQPLSNRVEPPVISESPDYESHSSDQEDIDYTIESGHPDGLSFSEESSYLGEDSEI</sequence>
<dbReference type="InterPro" id="IPR016181">
    <property type="entry name" value="Acyl_CoA_acyltransferase"/>
</dbReference>
<feature type="region of interest" description="Disordered" evidence="1">
    <location>
        <begin position="406"/>
        <end position="467"/>
    </location>
</feature>
<evidence type="ECO:0000256" key="1">
    <source>
        <dbReference type="SAM" id="MobiDB-lite"/>
    </source>
</evidence>
<dbReference type="InterPro" id="IPR000182">
    <property type="entry name" value="GNAT_dom"/>
</dbReference>
<name>A0A8H7Q9U2_9FUNG</name>
<dbReference type="GO" id="GO:0016747">
    <property type="term" value="F:acyltransferase activity, transferring groups other than amino-acyl groups"/>
    <property type="evidence" value="ECO:0007669"/>
    <property type="project" value="InterPro"/>
</dbReference>
<keyword evidence="4" id="KW-1185">Reference proteome</keyword>
<dbReference type="EMBL" id="JAEPRA010000002">
    <property type="protein sequence ID" value="KAG2188657.1"/>
    <property type="molecule type" value="Genomic_DNA"/>
</dbReference>
<proteinExistence type="predicted"/>
<dbReference type="SUPFAM" id="SSF49879">
    <property type="entry name" value="SMAD/FHA domain"/>
    <property type="match status" value="1"/>
</dbReference>
<accession>A0A8H7Q9U2</accession>
<protein>
    <recommendedName>
        <fullName evidence="2">N-acetyltransferase domain-containing protein</fullName>
    </recommendedName>
</protein>
<dbReference type="PROSITE" id="PS51186">
    <property type="entry name" value="GNAT"/>
    <property type="match status" value="1"/>
</dbReference>
<dbReference type="InterPro" id="IPR013653">
    <property type="entry name" value="GCN5-like_dom"/>
</dbReference>
<feature type="compositionally biased region" description="Polar residues" evidence="1">
    <location>
        <begin position="406"/>
        <end position="416"/>
    </location>
</feature>
<gene>
    <name evidence="3" type="ORF">INT44_001412</name>
</gene>
<evidence type="ECO:0000259" key="2">
    <source>
        <dbReference type="PROSITE" id="PS51186"/>
    </source>
</evidence>
<dbReference type="Gene3D" id="2.60.200.20">
    <property type="match status" value="1"/>
</dbReference>
<reference evidence="3" key="1">
    <citation type="submission" date="2020-12" db="EMBL/GenBank/DDBJ databases">
        <title>Metabolic potential, ecology and presence of endohyphal bacteria is reflected in genomic diversity of Mucoromycotina.</title>
        <authorList>
            <person name="Muszewska A."/>
            <person name="Okrasinska A."/>
            <person name="Steczkiewicz K."/>
            <person name="Drgas O."/>
            <person name="Orlowska M."/>
            <person name="Perlinska-Lenart U."/>
            <person name="Aleksandrzak-Piekarczyk T."/>
            <person name="Szatraj K."/>
            <person name="Zielenkiewicz U."/>
            <person name="Pilsyk S."/>
            <person name="Malc E."/>
            <person name="Mieczkowski P."/>
            <person name="Kruszewska J.S."/>
            <person name="Biernat P."/>
            <person name="Pawlowska J."/>
        </authorList>
    </citation>
    <scope>NUCLEOTIDE SEQUENCE</scope>
    <source>
        <strain evidence="3">WA0000051536</strain>
    </source>
</reference>
<feature type="domain" description="N-acetyltransferase" evidence="2">
    <location>
        <begin position="192"/>
        <end position="334"/>
    </location>
</feature>
<dbReference type="AlphaFoldDB" id="A0A8H7Q9U2"/>
<dbReference type="CDD" id="cd04301">
    <property type="entry name" value="NAT_SF"/>
    <property type="match status" value="1"/>
</dbReference>
<organism evidence="3 4">
    <name type="scientific">Umbelopsis vinacea</name>
    <dbReference type="NCBI Taxonomy" id="44442"/>
    <lineage>
        <taxon>Eukaryota</taxon>
        <taxon>Fungi</taxon>
        <taxon>Fungi incertae sedis</taxon>
        <taxon>Mucoromycota</taxon>
        <taxon>Mucoromycotina</taxon>
        <taxon>Umbelopsidomycetes</taxon>
        <taxon>Umbelopsidales</taxon>
        <taxon>Umbelopsidaceae</taxon>
        <taxon>Umbelopsis</taxon>
    </lineage>
</organism>
<evidence type="ECO:0000313" key="3">
    <source>
        <dbReference type="EMBL" id="KAG2188657.1"/>
    </source>
</evidence>
<dbReference type="Proteomes" id="UP000612746">
    <property type="component" value="Unassembled WGS sequence"/>
</dbReference>
<dbReference type="InterPro" id="IPR008984">
    <property type="entry name" value="SMAD_FHA_dom_sf"/>
</dbReference>
<comment type="caution">
    <text evidence="3">The sequence shown here is derived from an EMBL/GenBank/DDBJ whole genome shotgun (WGS) entry which is preliminary data.</text>
</comment>
<dbReference type="OrthoDB" id="272266at2759"/>
<dbReference type="CDD" id="cd22671">
    <property type="entry name" value="FHA_APTX-like"/>
    <property type="match status" value="1"/>
</dbReference>